<keyword evidence="3" id="KW-1185">Reference proteome</keyword>
<comment type="caution">
    <text evidence="2">The sequence shown here is derived from an EMBL/GenBank/DDBJ whole genome shotgun (WGS) entry which is preliminary data.</text>
</comment>
<name>A0A5B7DA55_PORTR</name>
<dbReference type="AlphaFoldDB" id="A0A5B7DA55"/>
<gene>
    <name evidence="2" type="ORF">E2C01_011018</name>
</gene>
<sequence>MSVCEEYGGAKQTVLDIRESKDKLVKYSAKYCLDASSSKNGKGGEHGIGHTSTHRFESHHIPR</sequence>
<evidence type="ECO:0000313" key="2">
    <source>
        <dbReference type="EMBL" id="MPC18142.1"/>
    </source>
</evidence>
<dbReference type="EMBL" id="VSRR010000650">
    <property type="protein sequence ID" value="MPC18142.1"/>
    <property type="molecule type" value="Genomic_DNA"/>
</dbReference>
<reference evidence="2 3" key="1">
    <citation type="submission" date="2019-05" db="EMBL/GenBank/DDBJ databases">
        <title>Another draft genome of Portunus trituberculatus and its Hox gene families provides insights of decapod evolution.</title>
        <authorList>
            <person name="Jeong J.-H."/>
            <person name="Song I."/>
            <person name="Kim S."/>
            <person name="Choi T."/>
            <person name="Kim D."/>
            <person name="Ryu S."/>
            <person name="Kim W."/>
        </authorList>
    </citation>
    <scope>NUCLEOTIDE SEQUENCE [LARGE SCALE GENOMIC DNA]</scope>
    <source>
        <tissue evidence="2">Muscle</tissue>
    </source>
</reference>
<proteinExistence type="predicted"/>
<dbReference type="Proteomes" id="UP000324222">
    <property type="component" value="Unassembled WGS sequence"/>
</dbReference>
<feature type="compositionally biased region" description="Basic and acidic residues" evidence="1">
    <location>
        <begin position="42"/>
        <end position="63"/>
    </location>
</feature>
<accession>A0A5B7DA55</accession>
<protein>
    <submittedName>
        <fullName evidence="2">Uncharacterized protein</fullName>
    </submittedName>
</protein>
<evidence type="ECO:0000256" key="1">
    <source>
        <dbReference type="SAM" id="MobiDB-lite"/>
    </source>
</evidence>
<organism evidence="2 3">
    <name type="scientific">Portunus trituberculatus</name>
    <name type="common">Swimming crab</name>
    <name type="synonym">Neptunus trituberculatus</name>
    <dbReference type="NCBI Taxonomy" id="210409"/>
    <lineage>
        <taxon>Eukaryota</taxon>
        <taxon>Metazoa</taxon>
        <taxon>Ecdysozoa</taxon>
        <taxon>Arthropoda</taxon>
        <taxon>Crustacea</taxon>
        <taxon>Multicrustacea</taxon>
        <taxon>Malacostraca</taxon>
        <taxon>Eumalacostraca</taxon>
        <taxon>Eucarida</taxon>
        <taxon>Decapoda</taxon>
        <taxon>Pleocyemata</taxon>
        <taxon>Brachyura</taxon>
        <taxon>Eubrachyura</taxon>
        <taxon>Portunoidea</taxon>
        <taxon>Portunidae</taxon>
        <taxon>Portuninae</taxon>
        <taxon>Portunus</taxon>
    </lineage>
</organism>
<evidence type="ECO:0000313" key="3">
    <source>
        <dbReference type="Proteomes" id="UP000324222"/>
    </source>
</evidence>
<feature type="region of interest" description="Disordered" evidence="1">
    <location>
        <begin position="38"/>
        <end position="63"/>
    </location>
</feature>